<comment type="subcellular location">
    <subcellularLocation>
        <location evidence="1">Cell inner membrane</location>
        <topology evidence="1">Multi-pass membrane protein</topology>
    </subcellularLocation>
    <subcellularLocation>
        <location evidence="9">Cell membrane</location>
        <topology evidence="9">Multi-pass membrane protein</topology>
    </subcellularLocation>
</comment>
<dbReference type="Proteomes" id="UP000192917">
    <property type="component" value="Unassembled WGS sequence"/>
</dbReference>
<keyword evidence="5 9" id="KW-0812">Transmembrane</keyword>
<dbReference type="InterPro" id="IPR010065">
    <property type="entry name" value="AA_ABC_transptr_permease_3TM"/>
</dbReference>
<evidence type="ECO:0000256" key="1">
    <source>
        <dbReference type="ARBA" id="ARBA00004429"/>
    </source>
</evidence>
<proteinExistence type="inferred from homology"/>
<reference evidence="12 13" key="1">
    <citation type="submission" date="2017-04" db="EMBL/GenBank/DDBJ databases">
        <authorList>
            <person name="Afonso C.L."/>
            <person name="Miller P.J."/>
            <person name="Scott M.A."/>
            <person name="Spackman E."/>
            <person name="Goraichik I."/>
            <person name="Dimitrov K.M."/>
            <person name="Suarez D.L."/>
            <person name="Swayne D.E."/>
        </authorList>
    </citation>
    <scope>NUCLEOTIDE SEQUENCE [LARGE SCALE GENOMIC DNA]</scope>
    <source>
        <strain evidence="12 13">USBA 355</strain>
    </source>
</reference>
<evidence type="ECO:0000256" key="6">
    <source>
        <dbReference type="ARBA" id="ARBA00022970"/>
    </source>
</evidence>
<keyword evidence="3 9" id="KW-0813">Transport</keyword>
<dbReference type="CDD" id="cd06261">
    <property type="entry name" value="TM_PBP2"/>
    <property type="match status" value="1"/>
</dbReference>
<dbReference type="NCBIfam" id="TIGR01726">
    <property type="entry name" value="HEQRo_perm_3TM"/>
    <property type="match status" value="1"/>
</dbReference>
<evidence type="ECO:0000256" key="2">
    <source>
        <dbReference type="ARBA" id="ARBA00010072"/>
    </source>
</evidence>
<dbReference type="GO" id="GO:0006865">
    <property type="term" value="P:amino acid transport"/>
    <property type="evidence" value="ECO:0007669"/>
    <property type="project" value="UniProtKB-KW"/>
</dbReference>
<feature type="transmembrane region" description="Helical" evidence="9">
    <location>
        <begin position="377"/>
        <end position="397"/>
    </location>
</feature>
<dbReference type="RefSeq" id="WP_085126863.1">
    <property type="nucleotide sequence ID" value="NZ_FWZX01000046.1"/>
</dbReference>
<evidence type="ECO:0000256" key="8">
    <source>
        <dbReference type="ARBA" id="ARBA00023136"/>
    </source>
</evidence>
<dbReference type="PANTHER" id="PTHR30614:SF37">
    <property type="entry name" value="AMINO-ACID ABC TRANSPORTER PERMEASE PROTEIN YHDX-RELATED"/>
    <property type="match status" value="1"/>
</dbReference>
<sequence>MAVIDAGGEGGAGHGARGDAPRPARPPGRRRRRRPGLVAQVLFLLVVAALAWAVVQTAAGNLDRLSVHSGYGFLWEKAPFELGESLIPYKAGDSYLRAFEVGVLNTLKVAFLGILLSTLLGLVVALGQLSPSVVLARVCRSYVEVARNVPLLLQLIFWHTVLTRALPPVRRALSPVEGVYLTNRGVFLPVPLDDPAYGAVAAAALAGALLAPAVWLACRRRARLGRRVAHPLRWTLAALLLPPLAAFLAAGAPLAVEAPQLRGFNFVGGLTVTPELLAMLLGLTIYTAAFNAEIIRAGILGVPRGQTEAAIALGLTRPRVMRLVVLPQALRIILPPITNSCLNLTKESSLAVAIGYPELVRVANVTLTQTGQAIECISIIMLVYLILSLITSALLNWMNARARLVAR</sequence>
<dbReference type="EMBL" id="FWZX01000046">
    <property type="protein sequence ID" value="SMF82320.1"/>
    <property type="molecule type" value="Genomic_DNA"/>
</dbReference>
<organism evidence="12 13">
    <name type="scientific">Tistlia consotensis USBA 355</name>
    <dbReference type="NCBI Taxonomy" id="560819"/>
    <lineage>
        <taxon>Bacteria</taxon>
        <taxon>Pseudomonadati</taxon>
        <taxon>Pseudomonadota</taxon>
        <taxon>Alphaproteobacteria</taxon>
        <taxon>Rhodospirillales</taxon>
        <taxon>Rhodovibrionaceae</taxon>
        <taxon>Tistlia</taxon>
    </lineage>
</organism>
<keyword evidence="7 9" id="KW-1133">Transmembrane helix</keyword>
<feature type="transmembrane region" description="Helical" evidence="9">
    <location>
        <begin position="109"/>
        <end position="136"/>
    </location>
</feature>
<keyword evidence="4" id="KW-1003">Cell membrane</keyword>
<evidence type="ECO:0000259" key="11">
    <source>
        <dbReference type="PROSITE" id="PS50928"/>
    </source>
</evidence>
<gene>
    <name evidence="12" type="ORF">SAMN05428998_1467</name>
</gene>
<dbReference type="STRING" id="560819.SAMN05428998_1467"/>
<dbReference type="PROSITE" id="PS50928">
    <property type="entry name" value="ABC_TM1"/>
    <property type="match status" value="1"/>
</dbReference>
<keyword evidence="6" id="KW-0029">Amino-acid transport</keyword>
<dbReference type="PANTHER" id="PTHR30614">
    <property type="entry name" value="MEMBRANE COMPONENT OF AMINO ACID ABC TRANSPORTER"/>
    <property type="match status" value="1"/>
</dbReference>
<comment type="similarity">
    <text evidence="2">Belongs to the binding-protein-dependent transport system permease family. HisMQ subfamily.</text>
</comment>
<evidence type="ECO:0000313" key="13">
    <source>
        <dbReference type="Proteomes" id="UP000192917"/>
    </source>
</evidence>
<evidence type="ECO:0000256" key="3">
    <source>
        <dbReference type="ARBA" id="ARBA00022448"/>
    </source>
</evidence>
<dbReference type="GO" id="GO:0043190">
    <property type="term" value="C:ATP-binding cassette (ABC) transporter complex"/>
    <property type="evidence" value="ECO:0007669"/>
    <property type="project" value="InterPro"/>
</dbReference>
<protein>
    <submittedName>
        <fullName evidence="12">Amino acid ABC transporter membrane protein 1, PAAT family</fullName>
    </submittedName>
</protein>
<feature type="domain" description="ABC transmembrane type-1" evidence="11">
    <location>
        <begin position="103"/>
        <end position="395"/>
    </location>
</feature>
<evidence type="ECO:0000313" key="12">
    <source>
        <dbReference type="EMBL" id="SMF82320.1"/>
    </source>
</evidence>
<feature type="transmembrane region" description="Helical" evidence="9">
    <location>
        <begin position="196"/>
        <end position="216"/>
    </location>
</feature>
<feature type="transmembrane region" description="Helical" evidence="9">
    <location>
        <begin position="148"/>
        <end position="166"/>
    </location>
</feature>
<keyword evidence="8 9" id="KW-0472">Membrane</keyword>
<feature type="transmembrane region" description="Helical" evidence="9">
    <location>
        <begin position="236"/>
        <end position="256"/>
    </location>
</feature>
<dbReference type="InterPro" id="IPR035906">
    <property type="entry name" value="MetI-like_sf"/>
</dbReference>
<accession>A0A1Y6CWB1</accession>
<dbReference type="Gene3D" id="1.10.3720.10">
    <property type="entry name" value="MetI-like"/>
    <property type="match status" value="2"/>
</dbReference>
<dbReference type="GO" id="GO:0022857">
    <property type="term" value="F:transmembrane transporter activity"/>
    <property type="evidence" value="ECO:0007669"/>
    <property type="project" value="InterPro"/>
</dbReference>
<dbReference type="InterPro" id="IPR000515">
    <property type="entry name" value="MetI-like"/>
</dbReference>
<feature type="transmembrane region" description="Helical" evidence="9">
    <location>
        <begin position="37"/>
        <end position="55"/>
    </location>
</feature>
<evidence type="ECO:0000256" key="4">
    <source>
        <dbReference type="ARBA" id="ARBA00022475"/>
    </source>
</evidence>
<dbReference type="InterPro" id="IPR043429">
    <property type="entry name" value="ArtM/GltK/GlnP/TcyL/YhdX-like"/>
</dbReference>
<keyword evidence="13" id="KW-1185">Reference proteome</keyword>
<feature type="transmembrane region" description="Helical" evidence="9">
    <location>
        <begin position="276"/>
        <end position="299"/>
    </location>
</feature>
<dbReference type="Pfam" id="PF00528">
    <property type="entry name" value="BPD_transp_1"/>
    <property type="match status" value="1"/>
</dbReference>
<feature type="region of interest" description="Disordered" evidence="10">
    <location>
        <begin position="1"/>
        <end position="32"/>
    </location>
</feature>
<evidence type="ECO:0000256" key="9">
    <source>
        <dbReference type="RuleBase" id="RU363032"/>
    </source>
</evidence>
<name>A0A1Y6CWB1_9PROT</name>
<evidence type="ECO:0000256" key="10">
    <source>
        <dbReference type="SAM" id="MobiDB-lite"/>
    </source>
</evidence>
<evidence type="ECO:0000256" key="5">
    <source>
        <dbReference type="ARBA" id="ARBA00022692"/>
    </source>
</evidence>
<evidence type="ECO:0000256" key="7">
    <source>
        <dbReference type="ARBA" id="ARBA00022989"/>
    </source>
</evidence>
<dbReference type="AlphaFoldDB" id="A0A1Y6CWB1"/>
<dbReference type="SUPFAM" id="SSF161098">
    <property type="entry name" value="MetI-like"/>
    <property type="match status" value="2"/>
</dbReference>